<accession>A0A2P5KAZ7</accession>
<evidence type="ECO:0000256" key="1">
    <source>
        <dbReference type="SAM" id="MobiDB-lite"/>
    </source>
</evidence>
<comment type="caution">
    <text evidence="2">The sequence shown here is derived from an EMBL/GenBank/DDBJ whole genome shotgun (WGS) entry which is preliminary data.</text>
</comment>
<proteinExistence type="predicted"/>
<dbReference type="Pfam" id="PF11159">
    <property type="entry name" value="DUF2939"/>
    <property type="match status" value="1"/>
</dbReference>
<dbReference type="RefSeq" id="WP_104077155.1">
    <property type="nucleotide sequence ID" value="NZ_CP062178.1"/>
</dbReference>
<evidence type="ECO:0000313" key="3">
    <source>
        <dbReference type="Proteomes" id="UP000243096"/>
    </source>
</evidence>
<gene>
    <name evidence="2" type="ORF">B0O95_10548</name>
</gene>
<reference evidence="2 3" key="1">
    <citation type="submission" date="2018-01" db="EMBL/GenBank/DDBJ databases">
        <title>Genomic Encyclopedia of Type Strains, Phase III (KMG-III): the genomes of soil and plant-associated and newly described type strains.</title>
        <authorList>
            <person name="Whitman W."/>
        </authorList>
    </citation>
    <scope>NUCLEOTIDE SEQUENCE [LARGE SCALE GENOMIC DNA]</scope>
    <source>
        <strain evidence="2 3">HKI456</strain>
    </source>
</reference>
<dbReference type="InterPro" id="IPR021330">
    <property type="entry name" value="DUF2939"/>
</dbReference>
<keyword evidence="3" id="KW-1185">Reference proteome</keyword>
<organism evidence="2 3">
    <name type="scientific">Mycetohabitans endofungorum</name>
    <dbReference type="NCBI Taxonomy" id="417203"/>
    <lineage>
        <taxon>Bacteria</taxon>
        <taxon>Pseudomonadati</taxon>
        <taxon>Pseudomonadota</taxon>
        <taxon>Betaproteobacteria</taxon>
        <taxon>Burkholderiales</taxon>
        <taxon>Burkholderiaceae</taxon>
        <taxon>Mycetohabitans</taxon>
    </lineage>
</organism>
<feature type="compositionally biased region" description="Low complexity" evidence="1">
    <location>
        <begin position="140"/>
        <end position="154"/>
    </location>
</feature>
<feature type="region of interest" description="Disordered" evidence="1">
    <location>
        <begin position="123"/>
        <end position="170"/>
    </location>
</feature>
<dbReference type="OrthoDB" id="8706891at2"/>
<dbReference type="EMBL" id="PRDW01000005">
    <property type="protein sequence ID" value="PPB83867.1"/>
    <property type="molecule type" value="Genomic_DNA"/>
</dbReference>
<evidence type="ECO:0008006" key="4">
    <source>
        <dbReference type="Google" id="ProtNLM"/>
    </source>
</evidence>
<protein>
    <recommendedName>
        <fullName evidence="4">DUF2939 family protein</fullName>
    </recommendedName>
</protein>
<feature type="compositionally biased region" description="Polar residues" evidence="1">
    <location>
        <begin position="155"/>
        <end position="170"/>
    </location>
</feature>
<name>A0A2P5KAZ7_9BURK</name>
<evidence type="ECO:0000313" key="2">
    <source>
        <dbReference type="EMBL" id="PPB83867.1"/>
    </source>
</evidence>
<sequence length="220" mass="22525">MTSASFKRLVAAGVALASVLAGMLSYASPYIVLSRLEHAADARDAEAVNRYVNYPALRTSLKQELNARIARAVGAHADDSPLAQAVASVGTMVGSALIAPIVEIYATPDGVAALLAGMPPRDVASDTAPPGPVRAPQADATRGAAVSGTSASAGFNTSGSRQPAAGTSVSGGAQVSAGYRGINEFVVRYRTDPKEPPYATIFHRTGVFSWQLVGVKLNGS</sequence>
<dbReference type="Proteomes" id="UP000243096">
    <property type="component" value="Unassembled WGS sequence"/>
</dbReference>
<dbReference type="AlphaFoldDB" id="A0A2P5KAZ7"/>